<dbReference type="EMBL" id="JACZKO010000066">
    <property type="protein sequence ID" value="MBE0563982.1"/>
    <property type="molecule type" value="Genomic_DNA"/>
</dbReference>
<evidence type="ECO:0000313" key="3">
    <source>
        <dbReference type="Proteomes" id="UP000642265"/>
    </source>
</evidence>
<dbReference type="NCBIfam" id="TIGR01764">
    <property type="entry name" value="excise"/>
    <property type="match status" value="1"/>
</dbReference>
<reference evidence="2" key="1">
    <citation type="submission" date="2020-09" db="EMBL/GenBank/DDBJ databases">
        <authorList>
            <person name="Dalcin Martins P."/>
        </authorList>
    </citation>
    <scope>NUCLEOTIDE SEQUENCE</scope>
    <source>
        <strain evidence="2">MAG47</strain>
    </source>
</reference>
<dbReference type="AlphaFoldDB" id="A0A8I0TBA5"/>
<dbReference type="GO" id="GO:0003677">
    <property type="term" value="F:DNA binding"/>
    <property type="evidence" value="ECO:0007669"/>
    <property type="project" value="InterPro"/>
</dbReference>
<protein>
    <submittedName>
        <fullName evidence="2">Helix-turn-helix domain-containing protein</fullName>
    </submittedName>
</protein>
<dbReference type="InterPro" id="IPR010093">
    <property type="entry name" value="SinI_DNA-bd"/>
</dbReference>
<dbReference type="Pfam" id="PF12728">
    <property type="entry name" value="HTH_17"/>
    <property type="match status" value="1"/>
</dbReference>
<comment type="caution">
    <text evidence="2">The sequence shown here is derived from an EMBL/GenBank/DDBJ whole genome shotgun (WGS) entry which is preliminary data.</text>
</comment>
<evidence type="ECO:0000259" key="1">
    <source>
        <dbReference type="Pfam" id="PF12728"/>
    </source>
</evidence>
<dbReference type="InterPro" id="IPR041657">
    <property type="entry name" value="HTH_17"/>
</dbReference>
<accession>A0A8I0TBA5</accession>
<feature type="domain" description="Helix-turn-helix" evidence="1">
    <location>
        <begin position="6"/>
        <end position="50"/>
    </location>
</feature>
<reference evidence="2" key="2">
    <citation type="submission" date="2020-10" db="EMBL/GenBank/DDBJ databases">
        <title>Enrichment of novel Verrucomicrobia, Bacteroidetes and Krumholzibacteria in an oxygen-limited, methane- and iron-fed bioreactor inoculated with Bothnian Sea sediments.</title>
        <authorList>
            <person name="Martins P.D."/>
            <person name="de Jong A."/>
            <person name="Lenstra W.K."/>
            <person name="van Helmond N.A.G.M."/>
            <person name="Slomp C.P."/>
            <person name="Jetten M.S.M."/>
            <person name="Welte C.U."/>
            <person name="Rasigraf O."/>
        </authorList>
    </citation>
    <scope>NUCLEOTIDE SEQUENCE</scope>
    <source>
        <strain evidence="2">MAG47</strain>
    </source>
</reference>
<name>A0A8I0TBA5_BRUAN</name>
<proteinExistence type="predicted"/>
<dbReference type="Proteomes" id="UP000642265">
    <property type="component" value="Unassembled WGS sequence"/>
</dbReference>
<evidence type="ECO:0000313" key="2">
    <source>
        <dbReference type="EMBL" id="MBE0563982.1"/>
    </source>
</evidence>
<gene>
    <name evidence="2" type="ORF">IH622_24635</name>
</gene>
<sequence length="87" mass="10058">MENIFSPATLAKRWECSEKHVRHLIKSGELKAFRLGGKLYRIKQSEVETFESRDIETAPANSSETSKKLISRIDPLTRVTLSNLRRR</sequence>
<organism evidence="2 3">
    <name type="scientific">Brucella anthropi</name>
    <name type="common">Ochrobactrum anthropi</name>
    <dbReference type="NCBI Taxonomy" id="529"/>
    <lineage>
        <taxon>Bacteria</taxon>
        <taxon>Pseudomonadati</taxon>
        <taxon>Pseudomonadota</taxon>
        <taxon>Alphaproteobacteria</taxon>
        <taxon>Hyphomicrobiales</taxon>
        <taxon>Brucellaceae</taxon>
        <taxon>Brucella/Ochrobactrum group</taxon>
        <taxon>Brucella</taxon>
    </lineage>
</organism>